<feature type="active site" description="Proton acceptor" evidence="2">
    <location>
        <position position="195"/>
    </location>
</feature>
<feature type="domain" description="DNA/RNA non-specific endonuclease/pyrophosphatase/phosphodiesterase" evidence="6">
    <location>
        <begin position="164"/>
        <end position="291"/>
    </location>
</feature>
<keyword evidence="3" id="KW-0479">Metal-binding</keyword>
<organism evidence="7">
    <name type="scientific">Neobodo designis</name>
    <name type="common">Flagellated protozoan</name>
    <name type="synonym">Bodo designis</name>
    <dbReference type="NCBI Taxonomy" id="312471"/>
    <lineage>
        <taxon>Eukaryota</taxon>
        <taxon>Discoba</taxon>
        <taxon>Euglenozoa</taxon>
        <taxon>Kinetoplastea</taxon>
        <taxon>Metakinetoplastina</taxon>
        <taxon>Neobodonida</taxon>
        <taxon>Neobodo</taxon>
    </lineage>
</organism>
<feature type="compositionally biased region" description="Basic and acidic residues" evidence="4">
    <location>
        <begin position="76"/>
        <end position="87"/>
    </location>
</feature>
<dbReference type="Pfam" id="PF01223">
    <property type="entry name" value="Endonuclease_NS"/>
    <property type="match status" value="1"/>
</dbReference>
<evidence type="ECO:0000256" key="5">
    <source>
        <dbReference type="SAM" id="SignalP"/>
    </source>
</evidence>
<dbReference type="EMBL" id="HBGF01011902">
    <property type="protein sequence ID" value="CAD9102411.1"/>
    <property type="molecule type" value="Transcribed_RNA"/>
</dbReference>
<accession>A0A7S1LF31</accession>
<gene>
    <name evidence="7" type="ORF">NDES1114_LOCUS7944</name>
</gene>
<proteinExistence type="inferred from homology"/>
<sequence length="368" mass="40405">MRWCSLRCASLLVVLLGAVLAGAVHPNMIRKVGNDLAQAQQNRAGRHGSASHSGARDADRPARKSSRDGEEDDGFEQPRKGRRKEPADGGSSSARQAAQAENSQLVPCRLPPIRGFHVKWAEGPPFQVSLTANRKKRSQKLFPSFACVFVSAALRGPGSIRKDSWESHTADVATPGQIDAFIKAHRAIEEYSRGHLIARAYFGKQVLSDATFVVENMVPQYDGCNNGWWQNYVEKHVREVVLDPTAYNSPWDERTRVIVGTAGFDHVRSDKNVAVPLWMWTAVCRSKESEGPTDLIPAGSYFVAASASKQRPPGTTTCGDPWPPLDGRSDIDLANAPDALQPVVLWLQENCQAPFFTFDMLAAHNPNP</sequence>
<dbReference type="GO" id="GO:0003676">
    <property type="term" value="F:nucleic acid binding"/>
    <property type="evidence" value="ECO:0007669"/>
    <property type="project" value="InterPro"/>
</dbReference>
<feature type="binding site" evidence="3">
    <location>
        <position position="225"/>
    </location>
    <ligand>
        <name>Mg(2+)</name>
        <dbReference type="ChEBI" id="CHEBI:18420"/>
        <note>catalytic</note>
    </ligand>
</feature>
<feature type="compositionally biased region" description="Basic and acidic residues" evidence="4">
    <location>
        <begin position="54"/>
        <end position="68"/>
    </location>
</feature>
<feature type="chain" id="PRO_5030665406" description="DNA/RNA non-specific endonuclease/pyrophosphatase/phosphodiesterase domain-containing protein" evidence="5">
    <location>
        <begin position="22"/>
        <end position="368"/>
    </location>
</feature>
<reference evidence="7" key="1">
    <citation type="submission" date="2021-01" db="EMBL/GenBank/DDBJ databases">
        <authorList>
            <person name="Corre E."/>
            <person name="Pelletier E."/>
            <person name="Niang G."/>
            <person name="Scheremetjew M."/>
            <person name="Finn R."/>
            <person name="Kale V."/>
            <person name="Holt S."/>
            <person name="Cochrane G."/>
            <person name="Meng A."/>
            <person name="Brown T."/>
            <person name="Cohen L."/>
        </authorList>
    </citation>
    <scope>NUCLEOTIDE SEQUENCE</scope>
    <source>
        <strain evidence="7">CCAP 1951/1</strain>
    </source>
</reference>
<evidence type="ECO:0000256" key="2">
    <source>
        <dbReference type="PIRSR" id="PIRSR640255-1"/>
    </source>
</evidence>
<evidence type="ECO:0000256" key="3">
    <source>
        <dbReference type="PIRSR" id="PIRSR640255-2"/>
    </source>
</evidence>
<name>A0A7S1LF31_NEODS</name>
<keyword evidence="5" id="KW-0732">Signal</keyword>
<evidence type="ECO:0000256" key="1">
    <source>
        <dbReference type="ARBA" id="ARBA00010052"/>
    </source>
</evidence>
<dbReference type="AlphaFoldDB" id="A0A7S1LF31"/>
<feature type="compositionally biased region" description="Low complexity" evidence="4">
    <location>
        <begin position="91"/>
        <end position="104"/>
    </location>
</feature>
<evidence type="ECO:0000313" key="7">
    <source>
        <dbReference type="EMBL" id="CAD9102411.1"/>
    </source>
</evidence>
<comment type="similarity">
    <text evidence="1">Belongs to the DNA/RNA non-specific endonuclease family.</text>
</comment>
<dbReference type="GO" id="GO:0004519">
    <property type="term" value="F:endonuclease activity"/>
    <property type="evidence" value="ECO:0007669"/>
    <property type="project" value="TreeGrafter"/>
</dbReference>
<protein>
    <recommendedName>
        <fullName evidence="6">DNA/RNA non-specific endonuclease/pyrophosphatase/phosphodiesterase domain-containing protein</fullName>
    </recommendedName>
</protein>
<dbReference type="PANTHER" id="PTHR13966:SF5">
    <property type="entry name" value="ENDONUCLEASE G, MITOCHONDRIAL"/>
    <property type="match status" value="1"/>
</dbReference>
<feature type="signal peptide" evidence="5">
    <location>
        <begin position="1"/>
        <end position="21"/>
    </location>
</feature>
<dbReference type="InterPro" id="IPR040255">
    <property type="entry name" value="Non-specific_endonuclease"/>
</dbReference>
<dbReference type="InterPro" id="IPR001604">
    <property type="entry name" value="Endo_G_ENPP1-like_dom"/>
</dbReference>
<dbReference type="GO" id="GO:0016787">
    <property type="term" value="F:hydrolase activity"/>
    <property type="evidence" value="ECO:0007669"/>
    <property type="project" value="InterPro"/>
</dbReference>
<feature type="region of interest" description="Disordered" evidence="4">
    <location>
        <begin position="38"/>
        <end position="104"/>
    </location>
</feature>
<dbReference type="GO" id="GO:0046872">
    <property type="term" value="F:metal ion binding"/>
    <property type="evidence" value="ECO:0007669"/>
    <property type="project" value="UniProtKB-KW"/>
</dbReference>
<dbReference type="Gene3D" id="3.40.570.10">
    <property type="entry name" value="Extracellular Endonuclease, subunit A"/>
    <property type="match status" value="1"/>
</dbReference>
<dbReference type="InterPro" id="IPR044929">
    <property type="entry name" value="DNA/RNA_non-sp_Endonuclease_sf"/>
</dbReference>
<evidence type="ECO:0000259" key="6">
    <source>
        <dbReference type="Pfam" id="PF01223"/>
    </source>
</evidence>
<dbReference type="InterPro" id="IPR044925">
    <property type="entry name" value="His-Me_finger_sf"/>
</dbReference>
<evidence type="ECO:0000256" key="4">
    <source>
        <dbReference type="SAM" id="MobiDB-lite"/>
    </source>
</evidence>
<dbReference type="SUPFAM" id="SSF54060">
    <property type="entry name" value="His-Me finger endonucleases"/>
    <property type="match status" value="1"/>
</dbReference>
<dbReference type="PANTHER" id="PTHR13966">
    <property type="entry name" value="ENDONUCLEASE RELATED"/>
    <property type="match status" value="1"/>
</dbReference>